<evidence type="ECO:0000313" key="7">
    <source>
        <dbReference type="Proteomes" id="UP001165586"/>
    </source>
</evidence>
<dbReference type="InterPro" id="IPR050109">
    <property type="entry name" value="HTH-type_TetR-like_transc_reg"/>
</dbReference>
<feature type="domain" description="HTH tetR-type" evidence="5">
    <location>
        <begin position="14"/>
        <end position="74"/>
    </location>
</feature>
<keyword evidence="7" id="KW-1185">Reference proteome</keyword>
<evidence type="ECO:0000259" key="5">
    <source>
        <dbReference type="PROSITE" id="PS50977"/>
    </source>
</evidence>
<evidence type="ECO:0000256" key="4">
    <source>
        <dbReference type="PROSITE-ProRule" id="PRU00335"/>
    </source>
</evidence>
<reference evidence="6" key="1">
    <citation type="submission" date="2022-08" db="EMBL/GenBank/DDBJ databases">
        <authorList>
            <person name="Deng Y."/>
            <person name="Han X.-F."/>
            <person name="Zhang Y.-Q."/>
        </authorList>
    </citation>
    <scope>NUCLEOTIDE SEQUENCE</scope>
    <source>
        <strain evidence="6">CPCC 203386</strain>
    </source>
</reference>
<dbReference type="PROSITE" id="PS50977">
    <property type="entry name" value="HTH_TETR_2"/>
    <property type="match status" value="1"/>
</dbReference>
<dbReference type="PANTHER" id="PTHR30055">
    <property type="entry name" value="HTH-TYPE TRANSCRIPTIONAL REGULATOR RUTR"/>
    <property type="match status" value="1"/>
</dbReference>
<dbReference type="Pfam" id="PF00440">
    <property type="entry name" value="TetR_N"/>
    <property type="match status" value="1"/>
</dbReference>
<evidence type="ECO:0000256" key="2">
    <source>
        <dbReference type="ARBA" id="ARBA00023125"/>
    </source>
</evidence>
<accession>A0ABT2GW28</accession>
<dbReference type="Gene3D" id="1.10.10.60">
    <property type="entry name" value="Homeodomain-like"/>
    <property type="match status" value="1"/>
</dbReference>
<dbReference type="InterPro" id="IPR009057">
    <property type="entry name" value="Homeodomain-like_sf"/>
</dbReference>
<dbReference type="SUPFAM" id="SSF48498">
    <property type="entry name" value="Tetracyclin repressor-like, C-terminal domain"/>
    <property type="match status" value="1"/>
</dbReference>
<dbReference type="RefSeq" id="WP_259536632.1">
    <property type="nucleotide sequence ID" value="NZ_JANLCJ010000001.1"/>
</dbReference>
<proteinExistence type="predicted"/>
<name>A0ABT2GW28_9MICO</name>
<dbReference type="SUPFAM" id="SSF46689">
    <property type="entry name" value="Homeodomain-like"/>
    <property type="match status" value="1"/>
</dbReference>
<organism evidence="6 7">
    <name type="scientific">Herbiconiux daphne</name>
    <dbReference type="NCBI Taxonomy" id="2970914"/>
    <lineage>
        <taxon>Bacteria</taxon>
        <taxon>Bacillati</taxon>
        <taxon>Actinomycetota</taxon>
        <taxon>Actinomycetes</taxon>
        <taxon>Micrococcales</taxon>
        <taxon>Microbacteriaceae</taxon>
        <taxon>Herbiconiux</taxon>
    </lineage>
</organism>
<evidence type="ECO:0000313" key="6">
    <source>
        <dbReference type="EMBL" id="MCS5732153.1"/>
    </source>
</evidence>
<protein>
    <submittedName>
        <fullName evidence="6">TetR/AcrR family transcriptional regulator</fullName>
    </submittedName>
</protein>
<dbReference type="Proteomes" id="UP001165586">
    <property type="component" value="Unassembled WGS sequence"/>
</dbReference>
<dbReference type="Pfam" id="PF16859">
    <property type="entry name" value="TetR_C_11"/>
    <property type="match status" value="1"/>
</dbReference>
<dbReference type="InterPro" id="IPR036271">
    <property type="entry name" value="Tet_transcr_reg_TetR-rel_C_sf"/>
</dbReference>
<keyword evidence="3" id="KW-0804">Transcription</keyword>
<dbReference type="InterPro" id="IPR001647">
    <property type="entry name" value="HTH_TetR"/>
</dbReference>
<feature type="DNA-binding region" description="H-T-H motif" evidence="4">
    <location>
        <begin position="37"/>
        <end position="56"/>
    </location>
</feature>
<keyword evidence="1" id="KW-0805">Transcription regulation</keyword>
<keyword evidence="2 4" id="KW-0238">DNA-binding</keyword>
<gene>
    <name evidence="6" type="ORF">N1032_00155</name>
</gene>
<dbReference type="InterPro" id="IPR011075">
    <property type="entry name" value="TetR_C"/>
</dbReference>
<comment type="caution">
    <text evidence="6">The sequence shown here is derived from an EMBL/GenBank/DDBJ whole genome shotgun (WGS) entry which is preliminary data.</text>
</comment>
<dbReference type="PRINTS" id="PR00455">
    <property type="entry name" value="HTHTETR"/>
</dbReference>
<dbReference type="Gene3D" id="1.10.357.10">
    <property type="entry name" value="Tetracycline Repressor, domain 2"/>
    <property type="match status" value="1"/>
</dbReference>
<sequence>MGPDETMPRRRRGRELEDALLQAALDELADSGYGDFTIERVAERAGTSRHVLYRRWRSREELVLAALRHDADRDAAEVPDTGSLREDVLAALRSANERRIGAVALYSVQLGTYFRDTGTSLGELRRQILGDRPPVMQTIVDRAVERGEVDPRRLTPRIVTLPADLLRHEALMTLGRVPDEAIVAIVDDVFLPLVQGS</sequence>
<dbReference type="PANTHER" id="PTHR30055:SF148">
    <property type="entry name" value="TETR-FAMILY TRANSCRIPTIONAL REGULATOR"/>
    <property type="match status" value="1"/>
</dbReference>
<evidence type="ECO:0000256" key="1">
    <source>
        <dbReference type="ARBA" id="ARBA00023015"/>
    </source>
</evidence>
<dbReference type="EMBL" id="JANLCJ010000001">
    <property type="protein sequence ID" value="MCS5732153.1"/>
    <property type="molecule type" value="Genomic_DNA"/>
</dbReference>
<evidence type="ECO:0000256" key="3">
    <source>
        <dbReference type="ARBA" id="ARBA00023163"/>
    </source>
</evidence>